<evidence type="ECO:0000313" key="4">
    <source>
        <dbReference type="Proteomes" id="UP001214976"/>
    </source>
</evidence>
<dbReference type="EMBL" id="JARQTW010000009">
    <property type="protein sequence ID" value="MDG2950060.1"/>
    <property type="molecule type" value="Genomic_DNA"/>
</dbReference>
<organism evidence="3 4">
    <name type="scientific">Exercitatus varius</name>
    <dbReference type="NCBI Taxonomy" id="67857"/>
    <lineage>
        <taxon>Bacteria</taxon>
        <taxon>Pseudomonadati</taxon>
        <taxon>Pseudomonadota</taxon>
        <taxon>Gammaproteobacteria</taxon>
        <taxon>Pasteurellales</taxon>
        <taxon>Pasteurellaceae</taxon>
        <taxon>Exercitatus</taxon>
    </lineage>
</organism>
<evidence type="ECO:0000313" key="5">
    <source>
        <dbReference type="Proteomes" id="UP001216057"/>
    </source>
</evidence>
<keyword evidence="5" id="KW-1185">Reference proteome</keyword>
<proteinExistence type="predicted"/>
<evidence type="ECO:0000313" key="2">
    <source>
        <dbReference type="EMBL" id="MDG2946492.1"/>
    </source>
</evidence>
<dbReference type="Proteomes" id="UP001214976">
    <property type="component" value="Unassembled WGS sequence"/>
</dbReference>
<comment type="caution">
    <text evidence="3">The sequence shown here is derived from an EMBL/GenBank/DDBJ whole genome shotgun (WGS) entry which is preliminary data.</text>
</comment>
<dbReference type="Pfam" id="PF00805">
    <property type="entry name" value="Pentapeptide"/>
    <property type="match status" value="1"/>
</dbReference>
<feature type="signal peptide" evidence="1">
    <location>
        <begin position="1"/>
        <end position="23"/>
    </location>
</feature>
<evidence type="ECO:0000313" key="3">
    <source>
        <dbReference type="EMBL" id="MDG2950060.1"/>
    </source>
</evidence>
<dbReference type="PANTHER" id="PTHR14136:SF17">
    <property type="entry name" value="BTB_POZ DOMAIN-CONTAINING PROTEIN KCTD9"/>
    <property type="match status" value="1"/>
</dbReference>
<name>A0AAW6QCY7_9PAST</name>
<dbReference type="InterPro" id="IPR001646">
    <property type="entry name" value="5peptide_repeat"/>
</dbReference>
<protein>
    <submittedName>
        <fullName evidence="3">Pentapeptide repeat-containing protein</fullName>
    </submittedName>
</protein>
<keyword evidence="1" id="KW-0732">Signal</keyword>
<dbReference type="AlphaFoldDB" id="A0AAW6QCY7"/>
<dbReference type="Proteomes" id="UP001216057">
    <property type="component" value="Unassembled WGS sequence"/>
</dbReference>
<dbReference type="Gene3D" id="2.160.20.80">
    <property type="entry name" value="E3 ubiquitin-protein ligase SopA"/>
    <property type="match status" value="1"/>
</dbReference>
<dbReference type="EMBL" id="JARQTX010000009">
    <property type="protein sequence ID" value="MDG2946492.1"/>
    <property type="molecule type" value="Genomic_DNA"/>
</dbReference>
<evidence type="ECO:0000256" key="1">
    <source>
        <dbReference type="SAM" id="SignalP"/>
    </source>
</evidence>
<sequence>MTMLTKAMQTAALTLMASTVAFAADNEQSVSVQGTIINKAVGPNAVSEQNIPGRHTVAKNATIKTVNGKTTVIPNDKADSTPLEAREDFINAKLAGKDLSNKNFSGMDFTNANLARANLRHANLQNAVLINADLRHADLSGANLKGADLTNARLDGAKTDGTVWK</sequence>
<dbReference type="SUPFAM" id="SSF141571">
    <property type="entry name" value="Pentapeptide repeat-like"/>
    <property type="match status" value="1"/>
</dbReference>
<feature type="chain" id="PRO_5043778733" evidence="1">
    <location>
        <begin position="24"/>
        <end position="165"/>
    </location>
</feature>
<dbReference type="PANTHER" id="PTHR14136">
    <property type="entry name" value="BTB_POZ DOMAIN-CONTAINING PROTEIN KCTD9"/>
    <property type="match status" value="1"/>
</dbReference>
<accession>A0AAW6QCY7</accession>
<dbReference type="RefSeq" id="WP_317477149.1">
    <property type="nucleotide sequence ID" value="NZ_JARQTT010000005.1"/>
</dbReference>
<reference evidence="3 5" key="1">
    <citation type="submission" date="2023-03" db="EMBL/GenBank/DDBJ databases">
        <title>Classification of Bisgaard taxon 6 and taxon 10 as Exercitatus varius gen. nov., spec. nov.</title>
        <authorList>
            <person name="Christensen H."/>
        </authorList>
    </citation>
    <scope>NUCLEOTIDE SEQUENCE</scope>
    <source>
        <strain evidence="2 5">23350_01</strain>
        <strain evidence="3">86116</strain>
    </source>
</reference>
<gene>
    <name evidence="3" type="ORF">P7M15_05925</name>
    <name evidence="2" type="ORF">P7M32_08645</name>
</gene>
<dbReference type="InterPro" id="IPR051082">
    <property type="entry name" value="Pentapeptide-BTB/POZ_domain"/>
</dbReference>